<accession>A0A2T0ALP1</accession>
<gene>
    <name evidence="5" type="ORF">CPAL_24370</name>
</gene>
<protein>
    <submittedName>
        <fullName evidence="5">Putative metallophosphoesterase</fullName>
        <ecNumber evidence="5">3.1.-.-</ecNumber>
    </submittedName>
</protein>
<evidence type="ECO:0000256" key="3">
    <source>
        <dbReference type="SAM" id="Phobius"/>
    </source>
</evidence>
<evidence type="ECO:0000256" key="1">
    <source>
        <dbReference type="ARBA" id="ARBA00022723"/>
    </source>
</evidence>
<evidence type="ECO:0000313" key="6">
    <source>
        <dbReference type="Proteomes" id="UP000239614"/>
    </source>
</evidence>
<dbReference type="SUPFAM" id="SSF56300">
    <property type="entry name" value="Metallo-dependent phosphatases"/>
    <property type="match status" value="1"/>
</dbReference>
<evidence type="ECO:0000259" key="4">
    <source>
        <dbReference type="Pfam" id="PF00149"/>
    </source>
</evidence>
<dbReference type="GO" id="GO:0009245">
    <property type="term" value="P:lipid A biosynthetic process"/>
    <property type="evidence" value="ECO:0007669"/>
    <property type="project" value="TreeGrafter"/>
</dbReference>
<keyword evidence="3" id="KW-0472">Membrane</keyword>
<dbReference type="GO" id="GO:0046872">
    <property type="term" value="F:metal ion binding"/>
    <property type="evidence" value="ECO:0007669"/>
    <property type="project" value="UniProtKB-KW"/>
</dbReference>
<comment type="caution">
    <text evidence="5">The sequence shown here is derived from an EMBL/GenBank/DDBJ whole genome shotgun (WGS) entry which is preliminary data.</text>
</comment>
<keyword evidence="6" id="KW-1185">Reference proteome</keyword>
<feature type="domain" description="Calcineurin-like phosphoesterase" evidence="4">
    <location>
        <begin position="48"/>
        <end position="219"/>
    </location>
</feature>
<dbReference type="GO" id="GO:0016020">
    <property type="term" value="C:membrane"/>
    <property type="evidence" value="ECO:0007669"/>
    <property type="project" value="GOC"/>
</dbReference>
<proteinExistence type="predicted"/>
<dbReference type="EC" id="3.1.-.-" evidence="5"/>
<dbReference type="PANTHER" id="PTHR31302:SF31">
    <property type="entry name" value="PHOSPHODIESTERASE YAEI"/>
    <property type="match status" value="1"/>
</dbReference>
<dbReference type="InterPro" id="IPR004843">
    <property type="entry name" value="Calcineurin-like_PHP"/>
</dbReference>
<evidence type="ECO:0000313" key="5">
    <source>
        <dbReference type="EMBL" id="PRR69529.1"/>
    </source>
</evidence>
<keyword evidence="2 5" id="KW-0378">Hydrolase</keyword>
<dbReference type="InterPro" id="IPR051158">
    <property type="entry name" value="Metallophosphoesterase_sf"/>
</dbReference>
<evidence type="ECO:0000256" key="2">
    <source>
        <dbReference type="ARBA" id="ARBA00022801"/>
    </source>
</evidence>
<keyword evidence="3" id="KW-1133">Transmembrane helix</keyword>
<sequence length="283" mass="32089">MKRKKVLFFIIIICICTWVFLHFENNFITITKITVKSPKLPDAFDGCKIVHLSDLHSKEFGKGQKNLVKKIEDAQPDLIVFTGDLIDSRHFDAEVSLELIRQIVKIAPTYFVTGNHERWSGNFDALEKVLKENGIHVLRNTCDRIGKDKDGIYITGIDDPVSTQAIYEETKVVENEIKQALKEIKENDVFKILLAHRPEMLPLYSEYGFDLVLSGHAHGGQVRLPFIGGLIAPNQGFFPEYTSGEYKRGNCTMIVSRGLGNSIIFQRLFNHPEIVVLTLSKGK</sequence>
<dbReference type="OrthoDB" id="9780884at2"/>
<dbReference type="Pfam" id="PF00149">
    <property type="entry name" value="Metallophos"/>
    <property type="match status" value="1"/>
</dbReference>
<dbReference type="PANTHER" id="PTHR31302">
    <property type="entry name" value="TRANSMEMBRANE PROTEIN WITH METALLOPHOSPHOESTERASE DOMAIN-RELATED"/>
    <property type="match status" value="1"/>
</dbReference>
<dbReference type="GO" id="GO:0008758">
    <property type="term" value="F:UDP-2,3-diacylglucosamine hydrolase activity"/>
    <property type="evidence" value="ECO:0007669"/>
    <property type="project" value="TreeGrafter"/>
</dbReference>
<reference evidence="5 6" key="1">
    <citation type="submission" date="2018-03" db="EMBL/GenBank/DDBJ databases">
        <title>Genome sequence of Clostridium thermopalmarium DSM 5974.</title>
        <authorList>
            <person name="Poehlein A."/>
            <person name="Daniel R."/>
        </authorList>
    </citation>
    <scope>NUCLEOTIDE SEQUENCE [LARGE SCALE GENOMIC DNA]</scope>
    <source>
        <strain evidence="5 6">DSM 5974</strain>
    </source>
</reference>
<dbReference type="Proteomes" id="UP000239614">
    <property type="component" value="Unassembled WGS sequence"/>
</dbReference>
<keyword evidence="3" id="KW-0812">Transmembrane</keyword>
<organism evidence="5 6">
    <name type="scientific">Clostridium thermopalmarium DSM 5974</name>
    <dbReference type="NCBI Taxonomy" id="1121340"/>
    <lineage>
        <taxon>Bacteria</taxon>
        <taxon>Bacillati</taxon>
        <taxon>Bacillota</taxon>
        <taxon>Clostridia</taxon>
        <taxon>Eubacteriales</taxon>
        <taxon>Clostridiaceae</taxon>
        <taxon>Clostridium</taxon>
    </lineage>
</organism>
<dbReference type="Gene3D" id="3.60.21.10">
    <property type="match status" value="1"/>
</dbReference>
<feature type="transmembrane region" description="Helical" evidence="3">
    <location>
        <begin position="7"/>
        <end position="23"/>
    </location>
</feature>
<dbReference type="InterPro" id="IPR029052">
    <property type="entry name" value="Metallo-depent_PP-like"/>
</dbReference>
<name>A0A2T0ALP1_9CLOT</name>
<dbReference type="CDD" id="cd07385">
    <property type="entry name" value="MPP_YkuE_C"/>
    <property type="match status" value="1"/>
</dbReference>
<dbReference type="EMBL" id="PVXN01000064">
    <property type="protein sequence ID" value="PRR69529.1"/>
    <property type="molecule type" value="Genomic_DNA"/>
</dbReference>
<dbReference type="AlphaFoldDB" id="A0A2T0ALP1"/>
<keyword evidence="1" id="KW-0479">Metal-binding</keyword>